<proteinExistence type="predicted"/>
<name>A0A645IFX3_9ZZZZ</name>
<gene>
    <name evidence="1" type="ORF">SDC9_197480</name>
</gene>
<accession>A0A645IFX3</accession>
<organism evidence="1">
    <name type="scientific">bioreactor metagenome</name>
    <dbReference type="NCBI Taxonomy" id="1076179"/>
    <lineage>
        <taxon>unclassified sequences</taxon>
        <taxon>metagenomes</taxon>
        <taxon>ecological metagenomes</taxon>
    </lineage>
</organism>
<dbReference type="AlphaFoldDB" id="A0A645IFX3"/>
<comment type="caution">
    <text evidence="1">The sequence shown here is derived from an EMBL/GenBank/DDBJ whole genome shotgun (WGS) entry which is preliminary data.</text>
</comment>
<protein>
    <submittedName>
        <fullName evidence="1">Uncharacterized protein</fullName>
    </submittedName>
</protein>
<reference evidence="1" key="1">
    <citation type="submission" date="2019-08" db="EMBL/GenBank/DDBJ databases">
        <authorList>
            <person name="Kucharzyk K."/>
            <person name="Murdoch R.W."/>
            <person name="Higgins S."/>
            <person name="Loffler F."/>
        </authorList>
    </citation>
    <scope>NUCLEOTIDE SEQUENCE</scope>
</reference>
<sequence>MAFPRNNSRHTDSSFVQIAFVSAVDAVAIEKIGISPTFAMWAVITRKNDQCIFVNTFGFESFNNLPHIHINSLYHSRVSSTGMFL</sequence>
<dbReference type="EMBL" id="VSSQ01113487">
    <property type="protein sequence ID" value="MPN49856.1"/>
    <property type="molecule type" value="Genomic_DNA"/>
</dbReference>
<evidence type="ECO:0000313" key="1">
    <source>
        <dbReference type="EMBL" id="MPN49856.1"/>
    </source>
</evidence>